<dbReference type="RefSeq" id="WP_153469002.1">
    <property type="nucleotide sequence ID" value="NZ_WBOF01000003.1"/>
</dbReference>
<dbReference type="InterPro" id="IPR050316">
    <property type="entry name" value="Tyrosinase/Hemocyanin"/>
</dbReference>
<evidence type="ECO:0000259" key="8">
    <source>
        <dbReference type="PROSITE" id="PS00498"/>
    </source>
</evidence>
<comment type="cofactor">
    <cofactor evidence="1">
        <name>Cu(2+)</name>
        <dbReference type="ChEBI" id="CHEBI:29036"/>
    </cofactor>
</comment>
<dbReference type="PROSITE" id="PS00497">
    <property type="entry name" value="TYROSINASE_1"/>
    <property type="match status" value="1"/>
</dbReference>
<protein>
    <submittedName>
        <fullName evidence="9">Tyrosinase family protein</fullName>
    </submittedName>
</protein>
<organism evidence="9 10">
    <name type="scientific">Streptomyces kaniharaensis</name>
    <dbReference type="NCBI Taxonomy" id="212423"/>
    <lineage>
        <taxon>Bacteria</taxon>
        <taxon>Bacillati</taxon>
        <taxon>Actinomycetota</taxon>
        <taxon>Actinomycetes</taxon>
        <taxon>Kitasatosporales</taxon>
        <taxon>Streptomycetaceae</taxon>
        <taxon>Streptomyces</taxon>
    </lineage>
</organism>
<evidence type="ECO:0000256" key="1">
    <source>
        <dbReference type="ARBA" id="ARBA00001973"/>
    </source>
</evidence>
<dbReference type="Gene3D" id="1.10.1280.10">
    <property type="entry name" value="Di-copper center containing domain from catechol oxidase"/>
    <property type="match status" value="1"/>
</dbReference>
<name>A0A6N7L0B2_9ACTN</name>
<dbReference type="AlphaFoldDB" id="A0A6N7L0B2"/>
<dbReference type="PANTHER" id="PTHR11474:SF126">
    <property type="entry name" value="TYROSINASE-LIKE PROTEIN TYR-1-RELATED"/>
    <property type="match status" value="1"/>
</dbReference>
<dbReference type="GO" id="GO:0016491">
    <property type="term" value="F:oxidoreductase activity"/>
    <property type="evidence" value="ECO:0007669"/>
    <property type="project" value="UniProtKB-KW"/>
</dbReference>
<dbReference type="InterPro" id="IPR002227">
    <property type="entry name" value="Tyrosinase_Cu-bd"/>
</dbReference>
<feature type="region of interest" description="Disordered" evidence="6">
    <location>
        <begin position="196"/>
        <end position="220"/>
    </location>
</feature>
<keyword evidence="5" id="KW-0186">Copper</keyword>
<feature type="domain" description="Tyrosinase copper-binding" evidence="8">
    <location>
        <begin position="266"/>
        <end position="277"/>
    </location>
</feature>
<dbReference type="PROSITE" id="PS00498">
    <property type="entry name" value="TYROSINASE_2"/>
    <property type="match status" value="1"/>
</dbReference>
<evidence type="ECO:0000313" key="9">
    <source>
        <dbReference type="EMBL" id="MQS17071.1"/>
    </source>
</evidence>
<dbReference type="Pfam" id="PF00264">
    <property type="entry name" value="Tyrosinase"/>
    <property type="match status" value="1"/>
</dbReference>
<keyword evidence="4" id="KW-0560">Oxidoreductase</keyword>
<gene>
    <name evidence="9" type="ORF">F7Q99_34000</name>
</gene>
<dbReference type="OrthoDB" id="2874181at2"/>
<evidence type="ECO:0000313" key="10">
    <source>
        <dbReference type="Proteomes" id="UP000450000"/>
    </source>
</evidence>
<dbReference type="PANTHER" id="PTHR11474">
    <property type="entry name" value="TYROSINASE FAMILY MEMBER"/>
    <property type="match status" value="1"/>
</dbReference>
<dbReference type="PRINTS" id="PR00092">
    <property type="entry name" value="TYROSINASE"/>
</dbReference>
<comment type="caution">
    <text evidence="9">The sequence shown here is derived from an EMBL/GenBank/DDBJ whole genome shotgun (WGS) entry which is preliminary data.</text>
</comment>
<evidence type="ECO:0000259" key="7">
    <source>
        <dbReference type="PROSITE" id="PS00497"/>
    </source>
</evidence>
<evidence type="ECO:0000256" key="4">
    <source>
        <dbReference type="ARBA" id="ARBA00023002"/>
    </source>
</evidence>
<dbReference type="GO" id="GO:0046872">
    <property type="term" value="F:metal ion binding"/>
    <property type="evidence" value="ECO:0007669"/>
    <property type="project" value="UniProtKB-KW"/>
</dbReference>
<evidence type="ECO:0000256" key="2">
    <source>
        <dbReference type="ARBA" id="ARBA00009928"/>
    </source>
</evidence>
<evidence type="ECO:0000256" key="5">
    <source>
        <dbReference type="ARBA" id="ARBA00023008"/>
    </source>
</evidence>
<sequence length="337" mass="37380">MPVVRKNILTDATARDDYIEGVLALKQERTNFTTDQLGVPGNPAPVFTYDLFVIWHCWTMMTPIPPGGDPLKRNAAHRGPIFLPWHRVMLSLLESNLQRVLNKPGFALPYWDWAADGDLGSPTNATIFTDDYLGGQSDPVTGTPVSTGKFAFNAADPNTFAIRIESDPNGMPVQTDPVRGLERLFATDWPTLPTSGEVKTTLDYSPPATSTNPADRYDTPNFNSASQGFRNLLEGWIPRDPRGPHMHNQVHVWISGDMAPGTSPNDPVFFLHHCNVDRIWESWMNRFGRLYVPDMTAPAATFKGERIDDPIVSPLGTSATPRSVLDISSVYTYDVLP</sequence>
<comment type="similarity">
    <text evidence="2">Belongs to the tyrosinase family.</text>
</comment>
<proteinExistence type="inferred from homology"/>
<dbReference type="Proteomes" id="UP000450000">
    <property type="component" value="Unassembled WGS sequence"/>
</dbReference>
<keyword evidence="3" id="KW-0479">Metal-binding</keyword>
<dbReference type="SUPFAM" id="SSF48056">
    <property type="entry name" value="Di-copper centre-containing domain"/>
    <property type="match status" value="1"/>
</dbReference>
<feature type="domain" description="Tyrosinase copper-binding" evidence="7">
    <location>
        <begin position="77"/>
        <end position="94"/>
    </location>
</feature>
<evidence type="ECO:0000256" key="3">
    <source>
        <dbReference type="ARBA" id="ARBA00022723"/>
    </source>
</evidence>
<reference evidence="9 10" key="1">
    <citation type="submission" date="2019-09" db="EMBL/GenBank/DDBJ databases">
        <title>Genome Sequences of Streptomyces kaniharaensis ATCC 21070.</title>
        <authorList>
            <person name="Zhu W."/>
            <person name="De Crecy-Lagard V."/>
            <person name="Richards N.G."/>
        </authorList>
    </citation>
    <scope>NUCLEOTIDE SEQUENCE [LARGE SCALE GENOMIC DNA]</scope>
    <source>
        <strain evidence="9 10">SF-557</strain>
    </source>
</reference>
<accession>A0A6N7L0B2</accession>
<evidence type="ECO:0000256" key="6">
    <source>
        <dbReference type="SAM" id="MobiDB-lite"/>
    </source>
</evidence>
<keyword evidence="10" id="KW-1185">Reference proteome</keyword>
<dbReference type="EMBL" id="WBOF01000003">
    <property type="protein sequence ID" value="MQS17071.1"/>
    <property type="molecule type" value="Genomic_DNA"/>
</dbReference>
<dbReference type="InterPro" id="IPR008922">
    <property type="entry name" value="Di-copper_centre_dom_sf"/>
</dbReference>